<organism evidence="2 3">
    <name type="scientific">Oxobacter pfennigii</name>
    <dbReference type="NCBI Taxonomy" id="36849"/>
    <lineage>
        <taxon>Bacteria</taxon>
        <taxon>Bacillati</taxon>
        <taxon>Bacillota</taxon>
        <taxon>Clostridia</taxon>
        <taxon>Eubacteriales</taxon>
        <taxon>Clostridiaceae</taxon>
        <taxon>Oxobacter</taxon>
    </lineage>
</organism>
<keyword evidence="1" id="KW-0472">Membrane</keyword>
<protein>
    <submittedName>
        <fullName evidence="2">Uncharacterized protein</fullName>
    </submittedName>
</protein>
<evidence type="ECO:0000313" key="2">
    <source>
        <dbReference type="EMBL" id="KPU43958.1"/>
    </source>
</evidence>
<sequence length="72" mass="8082">MFKSGLKLLFGALTKMTFVIIAYEFYFRYAMINGGIGKASVFDAIHPIIKFIIVTEILISVLLIIIGAKRIQ</sequence>
<keyword evidence="3" id="KW-1185">Reference proteome</keyword>
<dbReference type="Proteomes" id="UP000050326">
    <property type="component" value="Unassembled WGS sequence"/>
</dbReference>
<dbReference type="RefSeq" id="WP_054875168.1">
    <property type="nucleotide sequence ID" value="NZ_LKET01000032.1"/>
</dbReference>
<reference evidence="2 3" key="1">
    <citation type="submission" date="2015-09" db="EMBL/GenBank/DDBJ databases">
        <title>Genome sequence of Oxobacter pfennigii DSM 3222.</title>
        <authorList>
            <person name="Poehlein A."/>
            <person name="Bengelsdorf F.R."/>
            <person name="Schiel-Bengelsdorf B."/>
            <person name="Duerre P."/>
            <person name="Daniel R."/>
        </authorList>
    </citation>
    <scope>NUCLEOTIDE SEQUENCE [LARGE SCALE GENOMIC DNA]</scope>
    <source>
        <strain evidence="2 3">DSM 3222</strain>
    </source>
</reference>
<name>A0A0P8W892_9CLOT</name>
<proteinExistence type="predicted"/>
<evidence type="ECO:0000256" key="1">
    <source>
        <dbReference type="SAM" id="Phobius"/>
    </source>
</evidence>
<accession>A0A0P8W892</accession>
<evidence type="ECO:0000313" key="3">
    <source>
        <dbReference type="Proteomes" id="UP000050326"/>
    </source>
</evidence>
<comment type="caution">
    <text evidence="2">The sequence shown here is derived from an EMBL/GenBank/DDBJ whole genome shotgun (WGS) entry which is preliminary data.</text>
</comment>
<feature type="transmembrane region" description="Helical" evidence="1">
    <location>
        <begin position="6"/>
        <end position="27"/>
    </location>
</feature>
<feature type="transmembrane region" description="Helical" evidence="1">
    <location>
        <begin position="48"/>
        <end position="68"/>
    </location>
</feature>
<keyword evidence="1" id="KW-1133">Transmembrane helix</keyword>
<dbReference type="AlphaFoldDB" id="A0A0P8W892"/>
<gene>
    <name evidence="2" type="ORF">OXPF_21230</name>
</gene>
<dbReference type="EMBL" id="LKET01000032">
    <property type="protein sequence ID" value="KPU43958.1"/>
    <property type="molecule type" value="Genomic_DNA"/>
</dbReference>
<keyword evidence="1" id="KW-0812">Transmembrane</keyword>